<keyword evidence="1" id="KW-1133">Transmembrane helix</keyword>
<sequence length="82" mass="9360">MELIRKSMFRYLLIILIALFSMIFFAPEIAAKEANVTVTIEIKSFLWIVSIVGGCIATTLAYVSYKKYKSMKKKQTNDKSNS</sequence>
<evidence type="ECO:0000313" key="2">
    <source>
        <dbReference type="EMBL" id="XDK31217.1"/>
    </source>
</evidence>
<feature type="transmembrane region" description="Helical" evidence="1">
    <location>
        <begin position="46"/>
        <end position="65"/>
    </location>
</feature>
<proteinExistence type="predicted"/>
<dbReference type="Pfam" id="PF09577">
    <property type="entry name" value="Spore_YpjB"/>
    <property type="match status" value="1"/>
</dbReference>
<protein>
    <submittedName>
        <fullName evidence="2">Sporulation protein YpjB</fullName>
    </submittedName>
</protein>
<name>A0AB39HH61_9BACI</name>
<organism evidence="2">
    <name type="scientific">Ornithinibacillus sp. 4-3</name>
    <dbReference type="NCBI Taxonomy" id="3231488"/>
    <lineage>
        <taxon>Bacteria</taxon>
        <taxon>Bacillati</taxon>
        <taxon>Bacillota</taxon>
        <taxon>Bacilli</taxon>
        <taxon>Bacillales</taxon>
        <taxon>Bacillaceae</taxon>
        <taxon>Ornithinibacillus</taxon>
    </lineage>
</organism>
<keyword evidence="1" id="KW-0472">Membrane</keyword>
<reference evidence="2" key="1">
    <citation type="submission" date="2024-07" db="EMBL/GenBank/DDBJ databases">
        <title>Halotolerant mesophilic bacterium Ornithinibacillus sp. 4-3, sp. nov., isolated from soil.</title>
        <authorList>
            <person name="Sidarenka A.V."/>
            <person name="Guliayeva D.E."/>
            <person name="Leanovich S.I."/>
            <person name="Hileuskaya K.S."/>
            <person name="Akhremchuk A.E."/>
            <person name="Sikolenko M.A."/>
            <person name="Valentovich L.N."/>
        </authorList>
    </citation>
    <scope>NUCLEOTIDE SEQUENCE</scope>
    <source>
        <strain evidence="2">4-3</strain>
    </source>
</reference>
<gene>
    <name evidence="2" type="ORF">AB4Y30_09205</name>
</gene>
<accession>A0AB39HH61</accession>
<evidence type="ECO:0000256" key="1">
    <source>
        <dbReference type="SAM" id="Phobius"/>
    </source>
</evidence>
<dbReference type="AlphaFoldDB" id="A0AB39HH61"/>
<dbReference type="InterPro" id="IPR014231">
    <property type="entry name" value="Spore_YpjB"/>
</dbReference>
<dbReference type="RefSeq" id="WP_368651945.1">
    <property type="nucleotide sequence ID" value="NZ_CP162599.1"/>
</dbReference>
<keyword evidence="1" id="KW-0812">Transmembrane</keyword>
<dbReference type="EMBL" id="CP162599">
    <property type="protein sequence ID" value="XDK31217.1"/>
    <property type="molecule type" value="Genomic_DNA"/>
</dbReference>